<proteinExistence type="predicted"/>
<name>A0A9Q0BRJ7_9MUSC</name>
<comment type="caution">
    <text evidence="1">The sequence shown here is derived from an EMBL/GenBank/DDBJ whole genome shotgun (WGS) entry which is preliminary data.</text>
</comment>
<evidence type="ECO:0000313" key="2">
    <source>
        <dbReference type="Proteomes" id="UP001059596"/>
    </source>
</evidence>
<reference evidence="1" key="1">
    <citation type="journal article" date="2023" name="Genome Biol. Evol.">
        <title>Long-read-based Genome Assembly of Drosophila gunungcola Reveals Fewer Chemosensory Genes in Flower-breeding Species.</title>
        <authorList>
            <person name="Negi A."/>
            <person name="Liao B.Y."/>
            <person name="Yeh S.D."/>
        </authorList>
    </citation>
    <scope>NUCLEOTIDE SEQUENCE</scope>
    <source>
        <strain evidence="1">Sukarami</strain>
    </source>
</reference>
<gene>
    <name evidence="1" type="ORF">M5D96_005448</name>
</gene>
<sequence length="90" mass="10138">MGGKHYSDFFTLPTLSPAFHLFGTKLGCTKLNQIQLTRPVSRAFRLFTTELNGDFFSVKWRCYPKMTGPICVLRSSGGFKIFPATINTNL</sequence>
<organism evidence="1 2">
    <name type="scientific">Drosophila gunungcola</name>
    <name type="common">fruit fly</name>
    <dbReference type="NCBI Taxonomy" id="103775"/>
    <lineage>
        <taxon>Eukaryota</taxon>
        <taxon>Metazoa</taxon>
        <taxon>Ecdysozoa</taxon>
        <taxon>Arthropoda</taxon>
        <taxon>Hexapoda</taxon>
        <taxon>Insecta</taxon>
        <taxon>Pterygota</taxon>
        <taxon>Neoptera</taxon>
        <taxon>Endopterygota</taxon>
        <taxon>Diptera</taxon>
        <taxon>Brachycera</taxon>
        <taxon>Muscomorpha</taxon>
        <taxon>Ephydroidea</taxon>
        <taxon>Drosophilidae</taxon>
        <taxon>Drosophila</taxon>
        <taxon>Sophophora</taxon>
    </lineage>
</organism>
<dbReference type="AlphaFoldDB" id="A0A9Q0BRJ7"/>
<protein>
    <submittedName>
        <fullName evidence="1">Uncharacterized protein</fullName>
    </submittedName>
</protein>
<evidence type="ECO:0000313" key="1">
    <source>
        <dbReference type="EMBL" id="KAI8041194.1"/>
    </source>
</evidence>
<dbReference type="EMBL" id="JAMKOV010000003">
    <property type="protein sequence ID" value="KAI8041194.1"/>
    <property type="molecule type" value="Genomic_DNA"/>
</dbReference>
<accession>A0A9Q0BRJ7</accession>
<keyword evidence="2" id="KW-1185">Reference proteome</keyword>
<dbReference type="Proteomes" id="UP001059596">
    <property type="component" value="Unassembled WGS sequence"/>
</dbReference>